<proteinExistence type="predicted"/>
<evidence type="ECO:0000313" key="1">
    <source>
        <dbReference type="EMBL" id="XDI35631.1"/>
    </source>
</evidence>
<organism evidence="1">
    <name type="scientific">Alkalihalophilus sp. As8PL</name>
    <dbReference type="NCBI Taxonomy" id="3237103"/>
    <lineage>
        <taxon>Bacteria</taxon>
        <taxon>Bacillati</taxon>
        <taxon>Bacillota</taxon>
        <taxon>Bacilli</taxon>
        <taxon>Bacillales</taxon>
        <taxon>Bacillaceae</taxon>
        <taxon>Alkalihalophilus</taxon>
    </lineage>
</organism>
<gene>
    <name evidence="1" type="ORF">AB3N04_13015</name>
</gene>
<dbReference type="RefSeq" id="WP_368503175.1">
    <property type="nucleotide sequence ID" value="NZ_CP162551.1"/>
</dbReference>
<sequence length="154" mass="16432">MVAVPVTPQFLILSSFSLPLNYVENLKTISYSKVSHASRLGRLGGQPGYQSQHQLQLHLAAQNSVNQATTAATNARGLSSIREKAQQSMNKVGAAVQQMTPNAGLQPAMAGLPHNVINTSGMRNQLGEKNQANLIRVEQAAGVSSVTYGSQFNM</sequence>
<dbReference type="AlphaFoldDB" id="A0AB39BQF1"/>
<dbReference type="EMBL" id="CP162551">
    <property type="protein sequence ID" value="XDI35631.1"/>
    <property type="molecule type" value="Genomic_DNA"/>
</dbReference>
<protein>
    <submittedName>
        <fullName evidence="1">Uncharacterized protein</fullName>
    </submittedName>
</protein>
<reference evidence="1" key="1">
    <citation type="submission" date="2024-07" db="EMBL/GenBank/DDBJ databases">
        <title>Identification and characteristics of an arsenic-resistant bacterial isolate, which belongs to a novel species.</title>
        <authorList>
            <person name="Juszczyk A."/>
            <person name="Kowalczyk A."/>
            <person name="Was K."/>
            <person name="Kosowicz W."/>
            <person name="Budzyn A."/>
            <person name="Latowski D."/>
        </authorList>
    </citation>
    <scope>NUCLEOTIDE SEQUENCE</scope>
    <source>
        <strain evidence="1">As8PL</strain>
    </source>
</reference>
<accession>A0AB39BQF1</accession>
<name>A0AB39BQF1_9BACI</name>